<dbReference type="Pfam" id="PF13692">
    <property type="entry name" value="Glyco_trans_1_4"/>
    <property type="match status" value="1"/>
</dbReference>
<sequence>MRIVDVCAFYAPRGGGVKTYVDRKLAAGARHGHEIVVIAPGEQRATEVRGPGARIEWLPAPKMPFDRNYRYFPDQESIHAALDRLRPDMVEASSPWRAAEAVASWRGSAPRALFMHADPLAAYAYRWFGPVAKRETIDRGFDWFWRHLRRLDARFDLVVSPSRSLADRLTDGGLRQVVTHPLGIASGEFGPEHRDPALRAALLRRCGLGPEATLLLGLGRHAPEKRWPMVVDACMAAGVERPVGLVLVGDGRERAKILRHVGENPHVLLLAPVTDRPALAQLLASADALIHGCEAETFCLVAAEARAAGLPLIAPDRGGAADQARESGGEVYRAADAGSAAQAVLRLIERGVDTLGAEARARAGGVRTLDRHFADLFAAYRGLGAGMVRAA</sequence>
<accession>A0ABY7NNR7</accession>
<dbReference type="EMBL" id="CP115174">
    <property type="protein sequence ID" value="WBO23179.1"/>
    <property type="molecule type" value="Genomic_DNA"/>
</dbReference>
<keyword evidence="2" id="KW-0328">Glycosyltransferase</keyword>
<dbReference type="Proteomes" id="UP001210865">
    <property type="component" value="Chromosome"/>
</dbReference>
<evidence type="ECO:0000313" key="3">
    <source>
        <dbReference type="Proteomes" id="UP001210865"/>
    </source>
</evidence>
<keyword evidence="3" id="KW-1185">Reference proteome</keyword>
<evidence type="ECO:0000313" key="2">
    <source>
        <dbReference type="EMBL" id="WBO23179.1"/>
    </source>
</evidence>
<dbReference type="GO" id="GO:0016757">
    <property type="term" value="F:glycosyltransferase activity"/>
    <property type="evidence" value="ECO:0007669"/>
    <property type="project" value="UniProtKB-KW"/>
</dbReference>
<dbReference type="PANTHER" id="PTHR45947:SF3">
    <property type="entry name" value="SULFOQUINOVOSYL TRANSFERASE SQD2"/>
    <property type="match status" value="1"/>
</dbReference>
<dbReference type="EC" id="2.4.-.-" evidence="2"/>
<dbReference type="SUPFAM" id="SSF53756">
    <property type="entry name" value="UDP-Glycosyltransferase/glycogen phosphorylase"/>
    <property type="match status" value="1"/>
</dbReference>
<dbReference type="RefSeq" id="WP_270077814.1">
    <property type="nucleotide sequence ID" value="NZ_CP115174.1"/>
</dbReference>
<organism evidence="2 3">
    <name type="scientific">Sphingomonas abietis</name>
    <dbReference type="NCBI Taxonomy" id="3012344"/>
    <lineage>
        <taxon>Bacteria</taxon>
        <taxon>Pseudomonadati</taxon>
        <taxon>Pseudomonadota</taxon>
        <taxon>Alphaproteobacteria</taxon>
        <taxon>Sphingomonadales</taxon>
        <taxon>Sphingomonadaceae</taxon>
        <taxon>Sphingomonas</taxon>
    </lineage>
</organism>
<dbReference type="InterPro" id="IPR050194">
    <property type="entry name" value="Glycosyltransferase_grp1"/>
</dbReference>
<name>A0ABY7NNR7_9SPHN</name>
<feature type="domain" description="Glycosyltransferase subfamily 4-like N-terminal" evidence="1">
    <location>
        <begin position="15"/>
        <end position="181"/>
    </location>
</feature>
<dbReference type="Gene3D" id="3.40.50.2000">
    <property type="entry name" value="Glycogen Phosphorylase B"/>
    <property type="match status" value="2"/>
</dbReference>
<protein>
    <submittedName>
        <fullName evidence="2">Glycosyltransferase</fullName>
        <ecNumber evidence="2">2.4.-.-</ecNumber>
    </submittedName>
</protein>
<evidence type="ECO:0000259" key="1">
    <source>
        <dbReference type="Pfam" id="PF13439"/>
    </source>
</evidence>
<proteinExistence type="predicted"/>
<dbReference type="Pfam" id="PF13439">
    <property type="entry name" value="Glyco_transf_4"/>
    <property type="match status" value="1"/>
</dbReference>
<dbReference type="InterPro" id="IPR028098">
    <property type="entry name" value="Glyco_trans_4-like_N"/>
</dbReference>
<dbReference type="PANTHER" id="PTHR45947">
    <property type="entry name" value="SULFOQUINOVOSYL TRANSFERASE SQD2"/>
    <property type="match status" value="1"/>
</dbReference>
<gene>
    <name evidence="2" type="ORF">PBT88_03300</name>
</gene>
<keyword evidence="2" id="KW-0808">Transferase</keyword>
<reference evidence="2 3" key="1">
    <citation type="submission" date="2022-12" db="EMBL/GenBank/DDBJ databases">
        <title>Sphingomonas abieness sp. nov., an endophytic bacterium isolated from Abies koreana.</title>
        <authorList>
            <person name="Jiang L."/>
            <person name="Lee J."/>
        </authorList>
    </citation>
    <scope>NUCLEOTIDE SEQUENCE [LARGE SCALE GENOMIC DNA]</scope>
    <source>
        <strain evidence="3">PAMB 00755</strain>
    </source>
</reference>